<sequence length="171" mass="17868">MRTLAAMSFVLLCLSLAVSLAPPTASGDVQTLPDTRPAAAASPYFEAVPVVIDPQGQPLAAYQFELSSPNAELTIVGLENGEHPAFADAPFYDTDAVNQGRADRIIVAAYSLLPGEELPNQPTRVATVMVQVQLSPDAEPGTVAEYQLDLITAGNPAGEPIPAALFRGAQP</sequence>
<dbReference type="EMBL" id="JACHGY010000001">
    <property type="protein sequence ID" value="MBB6429480.1"/>
    <property type="molecule type" value="Genomic_DNA"/>
</dbReference>
<feature type="chain" id="PRO_5031322690" evidence="1">
    <location>
        <begin position="28"/>
        <end position="171"/>
    </location>
</feature>
<dbReference type="Proteomes" id="UP000541810">
    <property type="component" value="Unassembled WGS sequence"/>
</dbReference>
<reference evidence="2 3" key="1">
    <citation type="submission" date="2020-08" db="EMBL/GenBank/DDBJ databases">
        <title>Genomic Encyclopedia of Type Strains, Phase IV (KMG-IV): sequencing the most valuable type-strain genomes for metagenomic binning, comparative biology and taxonomic classification.</title>
        <authorList>
            <person name="Goeker M."/>
        </authorList>
    </citation>
    <scope>NUCLEOTIDE SEQUENCE [LARGE SCALE GENOMIC DNA]</scope>
    <source>
        <strain evidence="2 3">DSM 103725</strain>
    </source>
</reference>
<gene>
    <name evidence="2" type="ORF">HNQ40_001286</name>
</gene>
<evidence type="ECO:0000313" key="2">
    <source>
        <dbReference type="EMBL" id="MBB6429480.1"/>
    </source>
</evidence>
<comment type="caution">
    <text evidence="2">The sequence shown here is derived from an EMBL/GenBank/DDBJ whole genome shotgun (WGS) entry which is preliminary data.</text>
</comment>
<keyword evidence="3" id="KW-1185">Reference proteome</keyword>
<proteinExistence type="predicted"/>
<accession>A0A7X0LJL1</accession>
<dbReference type="RefSeq" id="WP_184677056.1">
    <property type="nucleotide sequence ID" value="NZ_JACHGY010000001.1"/>
</dbReference>
<name>A0A7X0LJL1_9BACT</name>
<dbReference type="AlphaFoldDB" id="A0A7X0LJL1"/>
<protein>
    <submittedName>
        <fullName evidence="2">Uncharacterized protein</fullName>
    </submittedName>
</protein>
<feature type="signal peptide" evidence="1">
    <location>
        <begin position="1"/>
        <end position="27"/>
    </location>
</feature>
<organism evidence="2 3">
    <name type="scientific">Algisphaera agarilytica</name>
    <dbReference type="NCBI Taxonomy" id="1385975"/>
    <lineage>
        <taxon>Bacteria</taxon>
        <taxon>Pseudomonadati</taxon>
        <taxon>Planctomycetota</taxon>
        <taxon>Phycisphaerae</taxon>
        <taxon>Phycisphaerales</taxon>
        <taxon>Phycisphaeraceae</taxon>
        <taxon>Algisphaera</taxon>
    </lineage>
</organism>
<evidence type="ECO:0000256" key="1">
    <source>
        <dbReference type="SAM" id="SignalP"/>
    </source>
</evidence>
<keyword evidence="1" id="KW-0732">Signal</keyword>
<evidence type="ECO:0000313" key="3">
    <source>
        <dbReference type="Proteomes" id="UP000541810"/>
    </source>
</evidence>